<proteinExistence type="predicted"/>
<keyword evidence="2" id="KW-1185">Reference proteome</keyword>
<dbReference type="EMBL" id="ML737626">
    <property type="protein sequence ID" value="KAE8365696.1"/>
    <property type="molecule type" value="Genomic_DNA"/>
</dbReference>
<protein>
    <submittedName>
        <fullName evidence="1">Uncharacterized protein</fullName>
    </submittedName>
</protein>
<organism evidence="1 2">
    <name type="scientific">Aspergillus caelatus</name>
    <dbReference type="NCBI Taxonomy" id="61420"/>
    <lineage>
        <taxon>Eukaryota</taxon>
        <taxon>Fungi</taxon>
        <taxon>Dikarya</taxon>
        <taxon>Ascomycota</taxon>
        <taxon>Pezizomycotina</taxon>
        <taxon>Eurotiomycetes</taxon>
        <taxon>Eurotiomycetidae</taxon>
        <taxon>Eurotiales</taxon>
        <taxon>Aspergillaceae</taxon>
        <taxon>Aspergillus</taxon>
        <taxon>Aspergillus subgen. Circumdati</taxon>
    </lineage>
</organism>
<name>A0A5N7A991_9EURO</name>
<accession>A0A5N7A991</accession>
<dbReference type="Proteomes" id="UP000326268">
    <property type="component" value="Unassembled WGS sequence"/>
</dbReference>
<evidence type="ECO:0000313" key="2">
    <source>
        <dbReference type="Proteomes" id="UP000326268"/>
    </source>
</evidence>
<sequence length="51" mass="5694">MRNYICCQSTVLARLQAIGIVVGWSSLSVRLTFVRVCGSGKEHFVHSIWPS</sequence>
<evidence type="ECO:0000313" key="1">
    <source>
        <dbReference type="EMBL" id="KAE8365696.1"/>
    </source>
</evidence>
<dbReference type="AlphaFoldDB" id="A0A5N7A991"/>
<dbReference type="RefSeq" id="XP_031928777.1">
    <property type="nucleotide sequence ID" value="XM_032066550.1"/>
</dbReference>
<dbReference type="GeneID" id="43650996"/>
<reference evidence="1 2" key="1">
    <citation type="submission" date="2019-04" db="EMBL/GenBank/DDBJ databases">
        <title>Friends and foes A comparative genomics studyof 23 Aspergillus species from section Flavi.</title>
        <authorList>
            <consortium name="DOE Joint Genome Institute"/>
            <person name="Kjaerbolling I."/>
            <person name="Vesth T."/>
            <person name="Frisvad J.C."/>
            <person name="Nybo J.L."/>
            <person name="Theobald S."/>
            <person name="Kildgaard S."/>
            <person name="Isbrandt T."/>
            <person name="Kuo A."/>
            <person name="Sato A."/>
            <person name="Lyhne E.K."/>
            <person name="Kogle M.E."/>
            <person name="Wiebenga A."/>
            <person name="Kun R.S."/>
            <person name="Lubbers R.J."/>
            <person name="Makela M.R."/>
            <person name="Barry K."/>
            <person name="Chovatia M."/>
            <person name="Clum A."/>
            <person name="Daum C."/>
            <person name="Haridas S."/>
            <person name="He G."/>
            <person name="LaButti K."/>
            <person name="Lipzen A."/>
            <person name="Mondo S."/>
            <person name="Riley R."/>
            <person name="Salamov A."/>
            <person name="Simmons B.A."/>
            <person name="Magnuson J.K."/>
            <person name="Henrissat B."/>
            <person name="Mortensen U.H."/>
            <person name="Larsen T.O."/>
            <person name="Devries R.P."/>
            <person name="Grigoriev I.V."/>
            <person name="Machida M."/>
            <person name="Baker S.E."/>
            <person name="Andersen M.R."/>
        </authorList>
    </citation>
    <scope>NUCLEOTIDE SEQUENCE [LARGE SCALE GENOMIC DNA]</scope>
    <source>
        <strain evidence="1 2">CBS 763.97</strain>
    </source>
</reference>
<gene>
    <name evidence="1" type="ORF">BDV27DRAFT_126482</name>
</gene>